<protein>
    <submittedName>
        <fullName evidence="1">Glycosyltransferase</fullName>
    </submittedName>
</protein>
<accession>A0A928VIP5</accession>
<dbReference type="PANTHER" id="PTHR48050:SF13">
    <property type="entry name" value="STEROL 3-BETA-GLUCOSYLTRANSFERASE UGT80A2"/>
    <property type="match status" value="1"/>
</dbReference>
<proteinExistence type="predicted"/>
<evidence type="ECO:0000313" key="1">
    <source>
        <dbReference type="EMBL" id="MBE9029055.1"/>
    </source>
</evidence>
<dbReference type="InterPro" id="IPR002213">
    <property type="entry name" value="UDP_glucos_trans"/>
</dbReference>
<dbReference type="PANTHER" id="PTHR48050">
    <property type="entry name" value="STEROL 3-BETA-GLUCOSYLTRANSFERASE"/>
    <property type="match status" value="1"/>
</dbReference>
<sequence length="443" mass="48938">MTHFGIICPPVTGHLNPMIALGYELKQRGHSVSLLGWEQHREMVEATGIHFVPILSPRQAPQPDQKITSSRRMRLRHKLHRLKQRLQPVDHQAYTQSNGISALRIALAAYQHWSAIALRAAPAVIKAKGIDVLLVSETSYGGSTVAEYMGIPFITICVGIPRHQSSAVPPYMTSWPYQLALWARIRNRLTYAWLDILQRRILRLLNRYRRDWNLVPYTTLTDSASPLASLACLPKAFDFPVSLPHNFYFTGPYINDICRKPVTFPFDQLSDKPLIYASTGTLSNQASVYRCIAAACDGLDIQLVISLGGKGRDVALSNLPGNPLVVDYAPQIELLKRASLVITHAGLNTILESLAQGVPMVAIPGVLDQPGAAARLERSGAGKFIALKQLNAKRLRKLIQEVLQDPTYKDQARQAQAVIQQSGGVKHAAAIIEDVLDLAHISV</sequence>
<dbReference type="Proteomes" id="UP000625316">
    <property type="component" value="Unassembled WGS sequence"/>
</dbReference>
<organism evidence="1 2">
    <name type="scientific">Romeriopsis navalis LEGE 11480</name>
    <dbReference type="NCBI Taxonomy" id="2777977"/>
    <lineage>
        <taxon>Bacteria</taxon>
        <taxon>Bacillati</taxon>
        <taxon>Cyanobacteriota</taxon>
        <taxon>Cyanophyceae</taxon>
        <taxon>Leptolyngbyales</taxon>
        <taxon>Leptolyngbyaceae</taxon>
        <taxon>Romeriopsis</taxon>
        <taxon>Romeriopsis navalis</taxon>
    </lineage>
</organism>
<reference evidence="1" key="1">
    <citation type="submission" date="2020-10" db="EMBL/GenBank/DDBJ databases">
        <authorList>
            <person name="Castelo-Branco R."/>
            <person name="Eusebio N."/>
            <person name="Adriana R."/>
            <person name="Vieira A."/>
            <person name="Brugerolle De Fraissinette N."/>
            <person name="Rezende De Castro R."/>
            <person name="Schneider M.P."/>
            <person name="Vasconcelos V."/>
            <person name="Leao P.N."/>
        </authorList>
    </citation>
    <scope>NUCLEOTIDE SEQUENCE</scope>
    <source>
        <strain evidence="1">LEGE 11480</strain>
    </source>
</reference>
<dbReference type="Gene3D" id="3.40.50.2000">
    <property type="entry name" value="Glycogen Phosphorylase B"/>
    <property type="match status" value="2"/>
</dbReference>
<dbReference type="SUPFAM" id="SSF53756">
    <property type="entry name" value="UDP-Glycosyltransferase/glycogen phosphorylase"/>
    <property type="match status" value="1"/>
</dbReference>
<dbReference type="AlphaFoldDB" id="A0A928VIP5"/>
<dbReference type="FunFam" id="3.40.50.2000:FF:000072">
    <property type="entry name" value="Glycosyl transferase"/>
    <property type="match status" value="1"/>
</dbReference>
<dbReference type="Pfam" id="PF00201">
    <property type="entry name" value="UDPGT"/>
    <property type="match status" value="1"/>
</dbReference>
<dbReference type="InterPro" id="IPR050426">
    <property type="entry name" value="Glycosyltransferase_28"/>
</dbReference>
<evidence type="ECO:0000313" key="2">
    <source>
        <dbReference type="Proteomes" id="UP000625316"/>
    </source>
</evidence>
<dbReference type="GO" id="GO:0008194">
    <property type="term" value="F:UDP-glycosyltransferase activity"/>
    <property type="evidence" value="ECO:0007669"/>
    <property type="project" value="InterPro"/>
</dbReference>
<dbReference type="GO" id="GO:0017000">
    <property type="term" value="P:antibiotic biosynthetic process"/>
    <property type="evidence" value="ECO:0007669"/>
    <property type="project" value="UniProtKB-ARBA"/>
</dbReference>
<comment type="caution">
    <text evidence="1">The sequence shown here is derived from an EMBL/GenBank/DDBJ whole genome shotgun (WGS) entry which is preliminary data.</text>
</comment>
<keyword evidence="2" id="KW-1185">Reference proteome</keyword>
<name>A0A928VIP5_9CYAN</name>
<dbReference type="GO" id="GO:0016758">
    <property type="term" value="F:hexosyltransferase activity"/>
    <property type="evidence" value="ECO:0007669"/>
    <property type="project" value="UniProtKB-ARBA"/>
</dbReference>
<dbReference type="CDD" id="cd03784">
    <property type="entry name" value="GT1_Gtf-like"/>
    <property type="match status" value="1"/>
</dbReference>
<gene>
    <name evidence="1" type="ORF">IQ266_04680</name>
</gene>
<dbReference type="RefSeq" id="WP_264323876.1">
    <property type="nucleotide sequence ID" value="NZ_JADEXQ010000010.1"/>
</dbReference>
<dbReference type="EMBL" id="JADEXQ010000010">
    <property type="protein sequence ID" value="MBE9029055.1"/>
    <property type="molecule type" value="Genomic_DNA"/>
</dbReference>